<dbReference type="Gene3D" id="2.60.40.2070">
    <property type="match status" value="1"/>
</dbReference>
<evidence type="ECO:0000259" key="1">
    <source>
        <dbReference type="Pfam" id="PF13953"/>
    </source>
</evidence>
<dbReference type="GO" id="GO:0015473">
    <property type="term" value="F:fimbrial usher porin activity"/>
    <property type="evidence" value="ECO:0007669"/>
    <property type="project" value="InterPro"/>
</dbReference>
<accession>A0A7X6DII9</accession>
<dbReference type="GO" id="GO:0009297">
    <property type="term" value="P:pilus assembly"/>
    <property type="evidence" value="ECO:0007669"/>
    <property type="project" value="InterPro"/>
</dbReference>
<comment type="caution">
    <text evidence="2">The sequence shown here is derived from an EMBL/GenBank/DDBJ whole genome shotgun (WGS) entry which is preliminary data.</text>
</comment>
<dbReference type="Pfam" id="PF00577">
    <property type="entry name" value="Usher"/>
    <property type="match status" value="2"/>
</dbReference>
<evidence type="ECO:0000313" key="2">
    <source>
        <dbReference type="EMBL" id="NKE67770.1"/>
    </source>
</evidence>
<feature type="domain" description="PapC-like C-terminal" evidence="1">
    <location>
        <begin position="721"/>
        <end position="782"/>
    </location>
</feature>
<dbReference type="InterPro" id="IPR042186">
    <property type="entry name" value="FimD_plug_dom"/>
</dbReference>
<sequence length="802" mass="85518">MTARCSPLMSCWATSDGTGHVRKTLRLLALAVTLVGAGALAQSAGPVETRVRVYPLEVLLNGAPVGIWPIVERNGQSFAPPEAFDSWRVQRSVRGEPLEYKGQTYFSISSLPGANVHVDVVQGTLRLDVAAEAFAGIRAQRQEAASLRRDAVVPSVFLNYDINYNHSQFRDADGNRSLGMLGELGYSNALGLFTSSFAVRDLVSSLPETRAKLLRLETTFRRDIPEQGLTFNAGDATTRSGYLGRPTLFGGFQVGSNFGLAPQVNRQPLPVIMGQTLAPSTVQLYVNDVLRQTARIPAGPFTIDSLPAIVGNGDVSVVVRDILGRETVITQPFFISADLLAPGLNDWSVEAGRLREDLGSSSSRYGAAFASGMWRRGLTPTITAEGRAEVSRTRSTLGLAGVTALGGSYLARGGLAASRDERLGQGVRWSLGLDWRGKANSVLVNAAGSSRVFRYLAEPESAAPSRLELAAQAGFFLGPYGRLGAGLAMQFPYGLSRISTASLTYTTVLRDNWQLNIGLSRAMGPAPATSFGVSVNIPLSRRSAAVVSAQSRGGRLDTYSSFSRSPEGAYGTAWRVLGGYQDEPRAEGSLYHFGAGGIASADVSATRDETHLRLGSVGGLLYTGGKAYALPRHDSSAALVRVPGYRGVGVGLGQQVSTRTDTDGYALVARLNAYQSNPIRLDPNDLPITAEIDSIELPAVPAWRSVALVVFPVRGGRAAVIRVMLEDGQPAPTGASVRIVEEAREFYVGRRGEAYITGLRARNRLRLSWKGASCALDVDLPEGSVDEVARVGPVTCQGAIQR</sequence>
<dbReference type="Proteomes" id="UP000521868">
    <property type="component" value="Unassembled WGS sequence"/>
</dbReference>
<dbReference type="GO" id="GO:0009279">
    <property type="term" value="C:cell outer membrane"/>
    <property type="evidence" value="ECO:0007669"/>
    <property type="project" value="TreeGrafter"/>
</dbReference>
<dbReference type="PANTHER" id="PTHR30451:SF5">
    <property type="entry name" value="SLR0019 PROTEIN"/>
    <property type="match status" value="1"/>
</dbReference>
<protein>
    <submittedName>
        <fullName evidence="2">Fimbrial biogenesis outer membrane usher protein</fullName>
    </submittedName>
</protein>
<gene>
    <name evidence="2" type="ORF">RAMLITH_18265</name>
</gene>
<dbReference type="InterPro" id="IPR025949">
    <property type="entry name" value="PapC-like_C"/>
</dbReference>
<dbReference type="Pfam" id="PF13953">
    <property type="entry name" value="PapC_C"/>
    <property type="match status" value="1"/>
</dbReference>
<name>A0A7X6DII9_9BURK</name>
<dbReference type="Gene3D" id="2.60.40.2610">
    <property type="entry name" value="Outer membrane usher protein FimD, plug domain"/>
    <property type="match status" value="1"/>
</dbReference>
<dbReference type="EMBL" id="VTOX01000007">
    <property type="protein sequence ID" value="NKE67770.1"/>
    <property type="molecule type" value="Genomic_DNA"/>
</dbReference>
<dbReference type="PANTHER" id="PTHR30451">
    <property type="entry name" value="OUTER MEMBRANE USHER PROTEIN"/>
    <property type="match status" value="1"/>
</dbReference>
<dbReference type="InterPro" id="IPR043142">
    <property type="entry name" value="PapC-like_C_sf"/>
</dbReference>
<dbReference type="AlphaFoldDB" id="A0A7X6DII9"/>
<proteinExistence type="predicted"/>
<dbReference type="InterPro" id="IPR000015">
    <property type="entry name" value="Fimb_usher"/>
</dbReference>
<keyword evidence="3" id="KW-1185">Reference proteome</keyword>
<organism evidence="2 3">
    <name type="scientific">Ramlibacter lithotrophicus</name>
    <dbReference type="NCBI Taxonomy" id="2606681"/>
    <lineage>
        <taxon>Bacteria</taxon>
        <taxon>Pseudomonadati</taxon>
        <taxon>Pseudomonadota</taxon>
        <taxon>Betaproteobacteria</taxon>
        <taxon>Burkholderiales</taxon>
        <taxon>Comamonadaceae</taxon>
        <taxon>Ramlibacter</taxon>
    </lineage>
</organism>
<evidence type="ECO:0000313" key="3">
    <source>
        <dbReference type="Proteomes" id="UP000521868"/>
    </source>
</evidence>
<dbReference type="Gene3D" id="2.60.40.3110">
    <property type="match status" value="1"/>
</dbReference>
<reference evidence="2 3" key="1">
    <citation type="journal article" date="2020" name="Nature">
        <title>Bacterial chemolithoautotrophy via manganese oxidation.</title>
        <authorList>
            <person name="Yu H."/>
            <person name="Leadbetter J.R."/>
        </authorList>
    </citation>
    <scope>NUCLEOTIDE SEQUENCE [LARGE SCALE GENOMIC DNA]</scope>
    <source>
        <strain evidence="2 3">RBP-1</strain>
    </source>
</reference>